<comment type="caution">
    <text evidence="2">The sequence shown here is derived from an EMBL/GenBank/DDBJ whole genome shotgun (WGS) entry which is preliminary data.</text>
</comment>
<name>A0A645CLV7_9ZZZZ</name>
<organism evidence="2">
    <name type="scientific">bioreactor metagenome</name>
    <dbReference type="NCBI Taxonomy" id="1076179"/>
    <lineage>
        <taxon>unclassified sequences</taxon>
        <taxon>metagenomes</taxon>
        <taxon>ecological metagenomes</taxon>
    </lineage>
</organism>
<dbReference type="InterPro" id="IPR038186">
    <property type="entry name" value="CHAD_dom_sf"/>
</dbReference>
<dbReference type="Gene3D" id="1.40.20.10">
    <property type="entry name" value="CHAD domain"/>
    <property type="match status" value="1"/>
</dbReference>
<proteinExistence type="predicted"/>
<protein>
    <recommendedName>
        <fullName evidence="1">CHAD domain-containing protein</fullName>
    </recommendedName>
</protein>
<dbReference type="Pfam" id="PF05235">
    <property type="entry name" value="CHAD"/>
    <property type="match status" value="1"/>
</dbReference>
<dbReference type="AlphaFoldDB" id="A0A645CLV7"/>
<evidence type="ECO:0000313" key="2">
    <source>
        <dbReference type="EMBL" id="MPM77931.1"/>
    </source>
</evidence>
<sequence>MKKIARLSGKIRDTEVQQQLLVSYGLVPSFKEAAHQARKQDLVSLLDSSLLVDVQCAVEASLYHCASLDPARLVRKQHKALLKAVHAVRSARDIKAMHRVRKQVKALRYLRELAQLEPDPKLATLQDCLGSWHDMIMVQDQLQAQRKLSLDEKHALVALQRDIDERLAEYRTLITPFWEERL</sequence>
<dbReference type="EMBL" id="VSSQ01028279">
    <property type="protein sequence ID" value="MPM77931.1"/>
    <property type="molecule type" value="Genomic_DNA"/>
</dbReference>
<accession>A0A645CLV7</accession>
<reference evidence="2" key="1">
    <citation type="submission" date="2019-08" db="EMBL/GenBank/DDBJ databases">
        <authorList>
            <person name="Kucharzyk K."/>
            <person name="Murdoch R.W."/>
            <person name="Higgins S."/>
            <person name="Loffler F."/>
        </authorList>
    </citation>
    <scope>NUCLEOTIDE SEQUENCE</scope>
</reference>
<dbReference type="InterPro" id="IPR007899">
    <property type="entry name" value="CHAD_dom"/>
</dbReference>
<feature type="domain" description="CHAD" evidence="1">
    <location>
        <begin position="2"/>
        <end position="143"/>
    </location>
</feature>
<evidence type="ECO:0000259" key="1">
    <source>
        <dbReference type="Pfam" id="PF05235"/>
    </source>
</evidence>
<gene>
    <name evidence="2" type="ORF">SDC9_124941</name>
</gene>